<feature type="transmembrane region" description="Helical" evidence="1">
    <location>
        <begin position="83"/>
        <end position="101"/>
    </location>
</feature>
<keyword evidence="3" id="KW-1185">Reference proteome</keyword>
<dbReference type="eggNOG" id="arCOG07151">
    <property type="taxonomic scope" value="Archaea"/>
</dbReference>
<feature type="transmembrane region" description="Helical" evidence="1">
    <location>
        <begin position="50"/>
        <end position="71"/>
    </location>
</feature>
<dbReference type="PaxDb" id="593117-TGAM_0298"/>
<feature type="transmembrane region" description="Helical" evidence="1">
    <location>
        <begin position="107"/>
        <end position="126"/>
    </location>
</feature>
<evidence type="ECO:0000256" key="1">
    <source>
        <dbReference type="SAM" id="Phobius"/>
    </source>
</evidence>
<dbReference type="OrthoDB" id="102217at2157"/>
<protein>
    <submittedName>
        <fullName evidence="2">Uncharacterized protein</fullName>
    </submittedName>
</protein>
<proteinExistence type="predicted"/>
<name>C5A3I8_THEGJ</name>
<dbReference type="STRING" id="593117.TGAM_0298"/>
<dbReference type="HOGENOM" id="CLU_1500334_0_0_2"/>
<gene>
    <name evidence="2" type="ordered locus">TGAM_0298</name>
</gene>
<organism evidence="2 3">
    <name type="scientific">Thermococcus gammatolerans (strain DSM 15229 / JCM 11827 / EJ3)</name>
    <dbReference type="NCBI Taxonomy" id="593117"/>
    <lineage>
        <taxon>Archaea</taxon>
        <taxon>Methanobacteriati</taxon>
        <taxon>Methanobacteriota</taxon>
        <taxon>Thermococci</taxon>
        <taxon>Thermococcales</taxon>
        <taxon>Thermococcaceae</taxon>
        <taxon>Thermococcus</taxon>
    </lineage>
</organism>
<evidence type="ECO:0000313" key="3">
    <source>
        <dbReference type="Proteomes" id="UP000001488"/>
    </source>
</evidence>
<feature type="transmembrane region" description="Helical" evidence="1">
    <location>
        <begin position="27"/>
        <end position="44"/>
    </location>
</feature>
<dbReference type="KEGG" id="tga:TGAM_0298"/>
<keyword evidence="1" id="KW-0812">Transmembrane</keyword>
<dbReference type="GeneID" id="7988954"/>
<dbReference type="RefSeq" id="WP_015857919.1">
    <property type="nucleotide sequence ID" value="NC_012804.1"/>
</dbReference>
<evidence type="ECO:0000313" key="2">
    <source>
        <dbReference type="EMBL" id="ACS32800.1"/>
    </source>
</evidence>
<keyword evidence="1" id="KW-1133">Transmembrane helix</keyword>
<dbReference type="Proteomes" id="UP000001488">
    <property type="component" value="Chromosome"/>
</dbReference>
<sequence>MVVEISTLFLYLSLVFVMAISAKTKSCHLGLAILVFSSTFIAGSEYNNTYIAVISWLALSALFSYLFYLEYERPLSKREENESVSDVILGYLLGFFILVLLKSHGAGWILSLLASYWVFHLMLLIDHRENRRAFYLLKVPYVVLSWGALVEEFGFQRELIPFLIAYLVVFVLWLKFDLPRIWRPPRIT</sequence>
<feature type="transmembrane region" description="Helical" evidence="1">
    <location>
        <begin position="133"/>
        <end position="153"/>
    </location>
</feature>
<keyword evidence="1" id="KW-0472">Membrane</keyword>
<accession>C5A3I8</accession>
<dbReference type="EMBL" id="CP001398">
    <property type="protein sequence ID" value="ACS32800.1"/>
    <property type="molecule type" value="Genomic_DNA"/>
</dbReference>
<reference evidence="2 3" key="1">
    <citation type="journal article" date="2007" name="Genome Biol.">
        <title>Genome analysis and genome-wide proteomics of Thermococcus gammatolerans, the most radioresistant organism known amongst the Archaea.</title>
        <authorList>
            <person name="Zivanovic Y."/>
            <person name="Armengaud J."/>
            <person name="Lagorce A."/>
            <person name="Leplat C."/>
            <person name="Guerin P."/>
            <person name="Dutertre M."/>
            <person name="Anthouard V."/>
            <person name="Forterre P."/>
            <person name="Wincker P."/>
            <person name="Confalonieri F."/>
        </authorList>
    </citation>
    <scope>NUCLEOTIDE SEQUENCE [LARGE SCALE GENOMIC DNA]</scope>
    <source>
        <strain evidence="3">DSM 15229 / JCM 11827 / EJ3</strain>
    </source>
</reference>
<feature type="transmembrane region" description="Helical" evidence="1">
    <location>
        <begin position="6"/>
        <end position="22"/>
    </location>
</feature>
<dbReference type="AlphaFoldDB" id="C5A3I8"/>
<feature type="transmembrane region" description="Helical" evidence="1">
    <location>
        <begin position="159"/>
        <end position="176"/>
    </location>
</feature>